<dbReference type="PANTHER" id="PTHR15592">
    <property type="entry name" value="MATRIN 3/NUCLEAR PROTEIN 220-RELATED"/>
    <property type="match status" value="1"/>
</dbReference>
<dbReference type="Gene3D" id="3.30.70.330">
    <property type="match status" value="1"/>
</dbReference>
<feature type="region of interest" description="Disordered" evidence="1">
    <location>
        <begin position="99"/>
        <end position="119"/>
    </location>
</feature>
<dbReference type="EMBL" id="CAJOBI010341563">
    <property type="protein sequence ID" value="CAF5213612.1"/>
    <property type="molecule type" value="Genomic_DNA"/>
</dbReference>
<comment type="caution">
    <text evidence="2">The sequence shown here is derived from an EMBL/GenBank/DDBJ whole genome shotgun (WGS) entry which is preliminary data.</text>
</comment>
<reference evidence="2" key="1">
    <citation type="submission" date="2021-02" db="EMBL/GenBank/DDBJ databases">
        <authorList>
            <person name="Nowell W R."/>
        </authorList>
    </citation>
    <scope>NUCLEOTIDE SEQUENCE</scope>
</reference>
<evidence type="ECO:0000256" key="1">
    <source>
        <dbReference type="SAM" id="MobiDB-lite"/>
    </source>
</evidence>
<feature type="non-terminal residue" evidence="2">
    <location>
        <position position="1"/>
    </location>
</feature>
<feature type="non-terminal residue" evidence="2">
    <location>
        <position position="119"/>
    </location>
</feature>
<proteinExistence type="predicted"/>
<organism evidence="2 3">
    <name type="scientific">Rotaria magnacalcarata</name>
    <dbReference type="NCBI Taxonomy" id="392030"/>
    <lineage>
        <taxon>Eukaryota</taxon>
        <taxon>Metazoa</taxon>
        <taxon>Spiralia</taxon>
        <taxon>Gnathifera</taxon>
        <taxon>Rotifera</taxon>
        <taxon>Eurotatoria</taxon>
        <taxon>Bdelloidea</taxon>
        <taxon>Philodinida</taxon>
        <taxon>Philodinidae</taxon>
        <taxon>Rotaria</taxon>
    </lineage>
</organism>
<dbReference type="GO" id="GO:0003676">
    <property type="term" value="F:nucleic acid binding"/>
    <property type="evidence" value="ECO:0007669"/>
    <property type="project" value="InterPro"/>
</dbReference>
<dbReference type="SUPFAM" id="SSF54928">
    <property type="entry name" value="RNA-binding domain, RBD"/>
    <property type="match status" value="1"/>
</dbReference>
<dbReference type="InterPro" id="IPR012677">
    <property type="entry name" value="Nucleotide-bd_a/b_plait_sf"/>
</dbReference>
<dbReference type="InterPro" id="IPR035979">
    <property type="entry name" value="RBD_domain_sf"/>
</dbReference>
<dbReference type="Proteomes" id="UP000676336">
    <property type="component" value="Unassembled WGS sequence"/>
</dbReference>
<accession>A0A8S3JBN8</accession>
<dbReference type="AlphaFoldDB" id="A0A8S3JBN8"/>
<evidence type="ECO:0000313" key="3">
    <source>
        <dbReference type="Proteomes" id="UP000676336"/>
    </source>
</evidence>
<name>A0A8S3JBN8_9BILA</name>
<protein>
    <submittedName>
        <fullName evidence="2">Uncharacterized protein</fullName>
    </submittedName>
</protein>
<evidence type="ECO:0000313" key="2">
    <source>
        <dbReference type="EMBL" id="CAF5213612.1"/>
    </source>
</evidence>
<gene>
    <name evidence="2" type="ORF">SMN809_LOCUS79081</name>
</gene>
<sequence>KFQALIQSKDPTGAAQAKLQLHGQNIYNGCCTLQIEYSKLHSLTVKFNNDKSRDYTNPTLPPGEGLMSQQHELERMHSNAGLLPLHRTSSNEDYRYDYYSSAARGRPPSTSGASGYDMQ</sequence>